<evidence type="ECO:0000313" key="9">
    <source>
        <dbReference type="EMBL" id="CAH0546834.1"/>
    </source>
</evidence>
<dbReference type="InterPro" id="IPR026749">
    <property type="entry name" value="Tmem135"/>
</dbReference>
<feature type="transmembrane region" description="Helical" evidence="7">
    <location>
        <begin position="70"/>
        <end position="91"/>
    </location>
</feature>
<feature type="transmembrane region" description="Helical" evidence="7">
    <location>
        <begin position="36"/>
        <end position="58"/>
    </location>
</feature>
<keyword evidence="3 7" id="KW-0812">Transmembrane</keyword>
<dbReference type="EMBL" id="OV121132">
    <property type="protein sequence ID" value="CAH0546834.1"/>
    <property type="molecule type" value="Genomic_DNA"/>
</dbReference>
<protein>
    <recommendedName>
        <fullName evidence="8">Transmembrane protein 135 N-terminal domain-containing protein</fullName>
    </recommendedName>
</protein>
<evidence type="ECO:0000256" key="7">
    <source>
        <dbReference type="SAM" id="Phobius"/>
    </source>
</evidence>
<keyword evidence="5 7" id="KW-0472">Membrane</keyword>
<accession>A0A9P0F9E0</accession>
<dbReference type="Proteomes" id="UP001154078">
    <property type="component" value="Chromosome 1"/>
</dbReference>
<keyword evidence="10" id="KW-1185">Reference proteome</keyword>
<comment type="similarity">
    <text evidence="2">Belongs to the TMEM135 family.</text>
</comment>
<feature type="compositionally biased region" description="Polar residues" evidence="6">
    <location>
        <begin position="208"/>
        <end position="221"/>
    </location>
</feature>
<evidence type="ECO:0000256" key="1">
    <source>
        <dbReference type="ARBA" id="ARBA00004127"/>
    </source>
</evidence>
<feature type="transmembrane region" description="Helical" evidence="7">
    <location>
        <begin position="103"/>
        <end position="123"/>
    </location>
</feature>
<evidence type="ECO:0000256" key="5">
    <source>
        <dbReference type="ARBA" id="ARBA00023136"/>
    </source>
</evidence>
<organism evidence="9 10">
    <name type="scientific">Brassicogethes aeneus</name>
    <name type="common">Rape pollen beetle</name>
    <name type="synonym">Meligethes aeneus</name>
    <dbReference type="NCBI Taxonomy" id="1431903"/>
    <lineage>
        <taxon>Eukaryota</taxon>
        <taxon>Metazoa</taxon>
        <taxon>Ecdysozoa</taxon>
        <taxon>Arthropoda</taxon>
        <taxon>Hexapoda</taxon>
        <taxon>Insecta</taxon>
        <taxon>Pterygota</taxon>
        <taxon>Neoptera</taxon>
        <taxon>Endopterygota</taxon>
        <taxon>Coleoptera</taxon>
        <taxon>Polyphaga</taxon>
        <taxon>Cucujiformia</taxon>
        <taxon>Nitidulidae</taxon>
        <taxon>Meligethinae</taxon>
        <taxon>Brassicogethes</taxon>
    </lineage>
</organism>
<evidence type="ECO:0000259" key="8">
    <source>
        <dbReference type="Pfam" id="PF15982"/>
    </source>
</evidence>
<keyword evidence="4 7" id="KW-1133">Transmembrane helix</keyword>
<evidence type="ECO:0000256" key="6">
    <source>
        <dbReference type="SAM" id="MobiDB-lite"/>
    </source>
</evidence>
<name>A0A9P0F9E0_BRAAE</name>
<feature type="domain" description="Transmembrane protein 135 N-terminal" evidence="8">
    <location>
        <begin position="17"/>
        <end position="149"/>
    </location>
</feature>
<feature type="region of interest" description="Disordered" evidence="6">
    <location>
        <begin position="207"/>
        <end position="235"/>
    </location>
</feature>
<reference evidence="9" key="1">
    <citation type="submission" date="2021-12" db="EMBL/GenBank/DDBJ databases">
        <authorList>
            <person name="King R."/>
        </authorList>
    </citation>
    <scope>NUCLEOTIDE SEQUENCE</scope>
</reference>
<dbReference type="GO" id="GO:0012505">
    <property type="term" value="C:endomembrane system"/>
    <property type="evidence" value="ECO:0007669"/>
    <property type="project" value="UniProtKB-SubCell"/>
</dbReference>
<gene>
    <name evidence="9" type="ORF">MELIAE_LOCUS923</name>
</gene>
<proteinExistence type="inferred from homology"/>
<evidence type="ECO:0000256" key="3">
    <source>
        <dbReference type="ARBA" id="ARBA00022692"/>
    </source>
</evidence>
<comment type="subcellular location">
    <subcellularLocation>
        <location evidence="1">Endomembrane system</location>
        <topology evidence="1">Multi-pass membrane protein</topology>
    </subcellularLocation>
</comment>
<evidence type="ECO:0000256" key="2">
    <source>
        <dbReference type="ARBA" id="ARBA00008924"/>
    </source>
</evidence>
<dbReference type="OrthoDB" id="291792at2759"/>
<dbReference type="AlphaFoldDB" id="A0A9P0F9E0"/>
<dbReference type="PANTHER" id="PTHR12459:SF15">
    <property type="entry name" value="TRANSMEMBRANE PROTEIN 135"/>
    <property type="match status" value="1"/>
</dbReference>
<evidence type="ECO:0000313" key="10">
    <source>
        <dbReference type="Proteomes" id="UP001154078"/>
    </source>
</evidence>
<dbReference type="InterPro" id="IPR031926">
    <property type="entry name" value="TMEM135_N"/>
</dbReference>
<dbReference type="PANTHER" id="PTHR12459">
    <property type="entry name" value="TRANSMEMBRANE PROTEIN 135-RELATED"/>
    <property type="match status" value="1"/>
</dbReference>
<sequence>MSQVFSKIPASAPITSSCMNYVHPWTDSCLQAICGLYLYCIFDCLRIYGSVYVLTLLMKGRIPTKNDIKHTLYGILQSTAFLSGTGFGYSLFLCSLRKLMGNFNILTVSAIPAFLASVFSILIERPSRRTLLCLYVSNVATETVWNMAVSRNYVKNIKYGDAAIFSSSIALLLMYFKGGHHKKSGNEDSMFRVLRFVIGPYEEKDYTSSRSSQANSFYRQQEQNDGRSRSGSWQRSRPKTNFVLHIVNQMLSIYKKIINKIKCCDRHHACPHPFSCLYYTMQGAGKMFSIGLGIQISLKLLLNMKSIFQSPANVKRIIWKKETLNLASFLGAFSGLFRSVSCILRRISGKDDPKHAIPAGIIAGMAFTRYPDTTVSLYVLWKAAQVTYNIGIEKGVLPKVPGFTEFLYCFSTAILFHAAILEPTNLRPSYWKFLHSISGGRIACMNRIPLDAWGLNTSESLRTVLAQTKTVPVVHF</sequence>
<evidence type="ECO:0000256" key="4">
    <source>
        <dbReference type="ARBA" id="ARBA00022989"/>
    </source>
</evidence>
<dbReference type="Pfam" id="PF15982">
    <property type="entry name" value="TMEM135_C_rich"/>
    <property type="match status" value="1"/>
</dbReference>